<keyword evidence="4 6" id="KW-1133">Transmembrane helix</keyword>
<keyword evidence="5 6" id="KW-0472">Membrane</keyword>
<evidence type="ECO:0000256" key="6">
    <source>
        <dbReference type="SAM" id="Phobius"/>
    </source>
</evidence>
<evidence type="ECO:0000313" key="9">
    <source>
        <dbReference type="EMBL" id="SHJ41762.1"/>
    </source>
</evidence>
<dbReference type="STRING" id="156994.SAMN04488028_10146"/>
<keyword evidence="7" id="KW-0732">Signal</keyword>
<dbReference type="SUPFAM" id="SSF50182">
    <property type="entry name" value="Sm-like ribonucleoproteins"/>
    <property type="match status" value="1"/>
</dbReference>
<feature type="signal peptide" evidence="7">
    <location>
        <begin position="1"/>
        <end position="20"/>
    </location>
</feature>
<dbReference type="InterPro" id="IPR023408">
    <property type="entry name" value="MscS_beta-dom_sf"/>
</dbReference>
<comment type="similarity">
    <text evidence="2">Belongs to the MscS (TC 1.A.23) family.</text>
</comment>
<feature type="chain" id="PRO_5013268817" evidence="7">
    <location>
        <begin position="21"/>
        <end position="328"/>
    </location>
</feature>
<dbReference type="SUPFAM" id="SSF82861">
    <property type="entry name" value="Mechanosensitive channel protein MscS (YggB), transmembrane region"/>
    <property type="match status" value="1"/>
</dbReference>
<evidence type="ECO:0000256" key="7">
    <source>
        <dbReference type="SAM" id="SignalP"/>
    </source>
</evidence>
<feature type="domain" description="Mechanosensitive ion channel MscS" evidence="8">
    <location>
        <begin position="168"/>
        <end position="234"/>
    </location>
</feature>
<protein>
    <submittedName>
        <fullName evidence="9">Mechanosensitive ion channel</fullName>
    </submittedName>
</protein>
<comment type="subcellular location">
    <subcellularLocation>
        <location evidence="1">Membrane</location>
        <topology evidence="1">Multi-pass membrane protein</topology>
    </subcellularLocation>
</comment>
<feature type="transmembrane region" description="Helical" evidence="6">
    <location>
        <begin position="150"/>
        <end position="170"/>
    </location>
</feature>
<dbReference type="InterPro" id="IPR011014">
    <property type="entry name" value="MscS_channel_TM-2"/>
</dbReference>
<evidence type="ECO:0000256" key="1">
    <source>
        <dbReference type="ARBA" id="ARBA00004141"/>
    </source>
</evidence>
<dbReference type="PANTHER" id="PTHR30221:SF1">
    <property type="entry name" value="SMALL-CONDUCTANCE MECHANOSENSITIVE CHANNEL"/>
    <property type="match status" value="1"/>
</dbReference>
<dbReference type="Proteomes" id="UP000184474">
    <property type="component" value="Unassembled WGS sequence"/>
</dbReference>
<dbReference type="Gene3D" id="1.10.287.1260">
    <property type="match status" value="1"/>
</dbReference>
<reference evidence="10" key="1">
    <citation type="submission" date="2016-11" db="EMBL/GenBank/DDBJ databases">
        <authorList>
            <person name="Varghese N."/>
            <person name="Submissions S."/>
        </authorList>
    </citation>
    <scope>NUCLEOTIDE SEQUENCE [LARGE SCALE GENOMIC DNA]</scope>
    <source>
        <strain evidence="10">DSM 26134</strain>
    </source>
</reference>
<sequence length="328" mass="36739">MKRLLILVWLLCLMAPVAHAQDTTRLDSAFMQLDSVIYPDEAKKDTIAENKSDSTKTPTQTVKEKTKQLVDNPPDISELISFSEIFWAVVIMVVGYFVIKFTSRILELFAEKSTQYRITIKSLIPVVKIAGWVIILIIIIMGVFQPPAATILAFSASIGVAVGFASQDILKNIFGGIMILFDRPFNSGDKIEVGEHYGEVVEIGLRSTRILTPDDSLVSIPNSEIMNKAVSNANTGEPNCQVVAEIYLPIHVDTVKVREIATQSAQVSKYVYMNKPIAVIFINEIKHEKPIFRVRLKAYVLDIRDEFKFKSEMTEIVIKKLVEEGMIG</sequence>
<dbReference type="InterPro" id="IPR010920">
    <property type="entry name" value="LSM_dom_sf"/>
</dbReference>
<proteinExistence type="inferred from homology"/>
<dbReference type="Pfam" id="PF00924">
    <property type="entry name" value="MS_channel_2nd"/>
    <property type="match status" value="1"/>
</dbReference>
<evidence type="ECO:0000256" key="2">
    <source>
        <dbReference type="ARBA" id="ARBA00008017"/>
    </source>
</evidence>
<keyword evidence="3 6" id="KW-0812">Transmembrane</keyword>
<feature type="transmembrane region" description="Helical" evidence="6">
    <location>
        <begin position="79"/>
        <end position="99"/>
    </location>
</feature>
<dbReference type="PANTHER" id="PTHR30221">
    <property type="entry name" value="SMALL-CONDUCTANCE MECHANOSENSITIVE CHANNEL"/>
    <property type="match status" value="1"/>
</dbReference>
<accession>A0A1M6J541</accession>
<dbReference type="EMBL" id="FRAA01000001">
    <property type="protein sequence ID" value="SHJ41762.1"/>
    <property type="molecule type" value="Genomic_DNA"/>
</dbReference>
<dbReference type="InterPro" id="IPR045275">
    <property type="entry name" value="MscS_archaea/bacteria_type"/>
</dbReference>
<evidence type="ECO:0000313" key="10">
    <source>
        <dbReference type="Proteomes" id="UP000184474"/>
    </source>
</evidence>
<organism evidence="9 10">
    <name type="scientific">Reichenbachiella agariperforans</name>
    <dbReference type="NCBI Taxonomy" id="156994"/>
    <lineage>
        <taxon>Bacteria</taxon>
        <taxon>Pseudomonadati</taxon>
        <taxon>Bacteroidota</taxon>
        <taxon>Cytophagia</taxon>
        <taxon>Cytophagales</taxon>
        <taxon>Reichenbachiellaceae</taxon>
        <taxon>Reichenbachiella</taxon>
    </lineage>
</organism>
<dbReference type="GO" id="GO:0008381">
    <property type="term" value="F:mechanosensitive monoatomic ion channel activity"/>
    <property type="evidence" value="ECO:0007669"/>
    <property type="project" value="InterPro"/>
</dbReference>
<evidence type="ECO:0000256" key="5">
    <source>
        <dbReference type="ARBA" id="ARBA00023136"/>
    </source>
</evidence>
<evidence type="ECO:0000259" key="8">
    <source>
        <dbReference type="Pfam" id="PF00924"/>
    </source>
</evidence>
<dbReference type="AlphaFoldDB" id="A0A1M6J541"/>
<keyword evidence="10" id="KW-1185">Reference proteome</keyword>
<dbReference type="GO" id="GO:0016020">
    <property type="term" value="C:membrane"/>
    <property type="evidence" value="ECO:0007669"/>
    <property type="project" value="UniProtKB-SubCell"/>
</dbReference>
<feature type="transmembrane region" description="Helical" evidence="6">
    <location>
        <begin position="120"/>
        <end position="144"/>
    </location>
</feature>
<dbReference type="InterPro" id="IPR006685">
    <property type="entry name" value="MscS_channel_2nd"/>
</dbReference>
<name>A0A1M6J541_REIAG</name>
<evidence type="ECO:0000256" key="3">
    <source>
        <dbReference type="ARBA" id="ARBA00022692"/>
    </source>
</evidence>
<evidence type="ECO:0000256" key="4">
    <source>
        <dbReference type="ARBA" id="ARBA00022989"/>
    </source>
</evidence>
<dbReference type="Gene3D" id="2.30.30.60">
    <property type="match status" value="1"/>
</dbReference>
<gene>
    <name evidence="9" type="ORF">SAMN04488028_10146</name>
</gene>